<reference evidence="4 5" key="1">
    <citation type="submission" date="2020-06" db="EMBL/GenBank/DDBJ databases">
        <title>The yeast mating-type switching endonuclease HO is a domesticated member of an unorthodox homing genetic element family.</title>
        <authorList>
            <person name="Coughlan A.Y."/>
            <person name="Lombardi L."/>
            <person name="Braun-Galleani S."/>
            <person name="Martos A.R."/>
            <person name="Galeote V."/>
            <person name="Bigey F."/>
            <person name="Dequin S."/>
            <person name="Byrne K.P."/>
            <person name="Wolfe K.H."/>
        </authorList>
    </citation>
    <scope>NUCLEOTIDE SEQUENCE [LARGE SCALE GENOMIC DNA]</scope>
    <source>
        <strain evidence="4 5">CBS2947</strain>
    </source>
</reference>
<dbReference type="GO" id="GO:0110085">
    <property type="term" value="C:mitotic actomyosin contractile ring"/>
    <property type="evidence" value="ECO:0007669"/>
    <property type="project" value="TreeGrafter"/>
</dbReference>
<dbReference type="GO" id="GO:1903479">
    <property type="term" value="P:mitotic actomyosin contractile ring assembly actin filament organization"/>
    <property type="evidence" value="ECO:0007669"/>
    <property type="project" value="TreeGrafter"/>
</dbReference>
<dbReference type="InterPro" id="IPR008936">
    <property type="entry name" value="Rho_GTPase_activation_prot"/>
</dbReference>
<evidence type="ECO:0000313" key="5">
    <source>
        <dbReference type="Proteomes" id="UP000510647"/>
    </source>
</evidence>
<dbReference type="PROSITE" id="PS50096">
    <property type="entry name" value="IQ"/>
    <property type="match status" value="1"/>
</dbReference>
<accession>A0A7H9HVS0</accession>
<evidence type="ECO:0000256" key="1">
    <source>
        <dbReference type="SAM" id="Coils"/>
    </source>
</evidence>
<dbReference type="GO" id="GO:0005096">
    <property type="term" value="F:GTPase activator activity"/>
    <property type="evidence" value="ECO:0007669"/>
    <property type="project" value="TreeGrafter"/>
</dbReference>
<proteinExistence type="predicted"/>
<organism evidence="4 5">
    <name type="scientific">Torulaspora globosa</name>
    <dbReference type="NCBI Taxonomy" id="48254"/>
    <lineage>
        <taxon>Eukaryota</taxon>
        <taxon>Fungi</taxon>
        <taxon>Dikarya</taxon>
        <taxon>Ascomycota</taxon>
        <taxon>Saccharomycotina</taxon>
        <taxon>Saccharomycetes</taxon>
        <taxon>Saccharomycetales</taxon>
        <taxon>Saccharomycetaceae</taxon>
        <taxon>Torulaspora</taxon>
    </lineage>
</organism>
<dbReference type="CDD" id="cd12206">
    <property type="entry name" value="RasGAP_IQGAP_related"/>
    <property type="match status" value="1"/>
</dbReference>
<feature type="domain" description="Ras-GAP" evidence="2">
    <location>
        <begin position="869"/>
        <end position="1067"/>
    </location>
</feature>
<dbReference type="SUPFAM" id="SSF48350">
    <property type="entry name" value="GTPase activation domain, GAP"/>
    <property type="match status" value="1"/>
</dbReference>
<sequence length="1484" mass="170345">MTTLTGSPTRGTRNNAFLDRYVQNLSPEKPLKPLSPSKLNSSNNLRNYLKVPAVASKENVERTPPSTPSKKYQVQLNSTNSVKSTFGLSCDMSNLSKDEKAYYEFLCRVGEVKRWIEAVTEQELPSEMDLCVGDSLRNGVYLALLTQKINPDLAPTVFPAGEKLQFKHTQNINTFFSLVDHVGLPESFRFELQDLYNKKDLPQVFETLYILITIITKKWPLKTPPLQSLSGELSFSKEDLKRCKRAWPRIRDFKSLNVSPMNSPVAKKTEPVLKSGLIEDFKSPDKNETDTNLAIQTPIQKSRSIEFPELSPASEVQSLFASPRSAVRSARASPSKLEIFGTGGEEMLSNAPLLEYSPSKSVNLSYYSPSISKYLTYDTDYYRLRSRAREDDLNYYQSFKYGPYDYSPKRKQKMTETEFLDSVIQLQSLSRSVNLRFQLQIQRNLLKIFGKEIVYLQSCIRAQRIRDAPYLRLLDPKFLESLRNLQALLNGLKARKSLDICKFKLLKHEGTLLKFQSLCKGGVSRKHTKVLLHGIQFTRPALVRFQALLRGKLQRTSGNQPSLLSTDLAGLQQLQAICAGNVVRKRQLNLQSELSETSHIIRQLQSHAKGHLKRLLFTTLLESLNKYETSTSRLCACIRGKTKRFSMKDALYEDYEDLQTLLRLQAITRGILVRYTLDLVDDIIEINNLREMQASLRGHKLRMKLRARSSMFRRNIRSVVLVQSKIRMFLQRNAYLDVMHCPNPSLWSVRKFSHLLNAIGTIEEEQNRLEGCQAQLDSENSRKEKLENEIRKQMDMLEVLESYHLNPDYVTDSSALAIPKHTFPAFEKLFYLLQVDPSYWKLMYSKDPEFTVRNVYVTFSTVNQKMGNREKALFIRLLAEILQQDMSEARSVRQFLQNTDAPWIKLLRLFLHKEYPEIFSLFLPVLKYLADPEIQFENNPSTIFKELHGFLPPTNVSAVEDEKTSTKFIQNLRSLWHSVELIAMLFSKKVAKIPTEVRFICTKVFCSAADKNADEADMRRAISTVLVRCFCAEFLTQRSRYGFTEPSNSNLDRKIEITIDALMTVLSGSKFNNYYDPLNAYSKEINPQVRELLMSTLLDPQYEHDGDAIIYNDMVSANPQLEILSEKVLAISSKFHENLLFFPNDDVIQEILKTLPHYSLSNGRIVLDLAPNAYRFLVSDDKTRKLYDQAKRAFVYMTQVEEISTDLYDLALSCVLPQDEPRFESLIAANNEIQRDPMIQSLTSRTYFELKNVTLKKIHELESLGILNPTGNRLQNFLNDIANTIKDPHYAVSYVIRELDITKQTLQRIRQINKTLESELVQQKKSIKRVFGTIQQSRSYVSHNKSTFGNLKDAYKKTHKKSSEMEGLKFKWTTRQLYEKGVIKSIAGEKLAEQKIKVFGSSGPQFPDVIFKMSTSDGIKFGIQLLDKRKGPERKHQDCVDSFNLEELLSAQVESKQSSMKFFGGKVTVSSSGLLSLVVSTFLH</sequence>
<dbReference type="PROSITE" id="PS50021">
    <property type="entry name" value="CH"/>
    <property type="match status" value="1"/>
</dbReference>
<dbReference type="InterPro" id="IPR001715">
    <property type="entry name" value="CH_dom"/>
</dbReference>
<evidence type="ECO:0000259" key="2">
    <source>
        <dbReference type="PROSITE" id="PS50018"/>
    </source>
</evidence>
<dbReference type="PANTHER" id="PTHR14149">
    <property type="entry name" value="RAS GTPASE-ACTIVATING PROTEIN WITH IQ MOTIF"/>
    <property type="match status" value="1"/>
</dbReference>
<dbReference type="GO" id="GO:0005516">
    <property type="term" value="F:calmodulin binding"/>
    <property type="evidence" value="ECO:0007669"/>
    <property type="project" value="TreeGrafter"/>
</dbReference>
<dbReference type="PROSITE" id="PS50018">
    <property type="entry name" value="RAS_GTPASE_ACTIV_2"/>
    <property type="match status" value="1"/>
</dbReference>
<dbReference type="GO" id="GO:0051015">
    <property type="term" value="F:actin filament binding"/>
    <property type="evidence" value="ECO:0007669"/>
    <property type="project" value="TreeGrafter"/>
</dbReference>
<dbReference type="InterPro" id="IPR001936">
    <property type="entry name" value="RasGAP_dom"/>
</dbReference>
<dbReference type="CDD" id="cd21206">
    <property type="entry name" value="CH_IQGAP"/>
    <property type="match status" value="1"/>
</dbReference>
<evidence type="ECO:0008006" key="6">
    <source>
        <dbReference type="Google" id="ProtNLM"/>
    </source>
</evidence>
<feature type="domain" description="Calponin-homology (CH)" evidence="3">
    <location>
        <begin position="106"/>
        <end position="219"/>
    </location>
</feature>
<evidence type="ECO:0000259" key="3">
    <source>
        <dbReference type="PROSITE" id="PS50021"/>
    </source>
</evidence>
<keyword evidence="5" id="KW-1185">Reference proteome</keyword>
<dbReference type="Proteomes" id="UP000510647">
    <property type="component" value="Chromosome 6"/>
</dbReference>
<evidence type="ECO:0000313" key="4">
    <source>
        <dbReference type="EMBL" id="QLQ81373.1"/>
    </source>
</evidence>
<dbReference type="InterPro" id="IPR000593">
    <property type="entry name" value="RasGAP_C"/>
</dbReference>
<dbReference type="OrthoDB" id="775356at2759"/>
<dbReference type="Pfam" id="PF00616">
    <property type="entry name" value="RasGAP"/>
    <property type="match status" value="1"/>
</dbReference>
<dbReference type="Pfam" id="PF00307">
    <property type="entry name" value="CH"/>
    <property type="match status" value="1"/>
</dbReference>
<dbReference type="Pfam" id="PF03836">
    <property type="entry name" value="RasGAP_C"/>
    <property type="match status" value="1"/>
</dbReference>
<dbReference type="SMART" id="SM00015">
    <property type="entry name" value="IQ"/>
    <property type="match status" value="3"/>
</dbReference>
<feature type="coiled-coil region" evidence="1">
    <location>
        <begin position="762"/>
        <end position="803"/>
    </location>
</feature>
<gene>
    <name evidence="4" type="ORF">HG537_0F01340</name>
</gene>
<dbReference type="PANTHER" id="PTHR14149:SF14">
    <property type="entry name" value="CALPONIN-HOMOLOGY (CH) DOMAIN-CONTAINING PROTEIN"/>
    <property type="match status" value="1"/>
</dbReference>
<dbReference type="EMBL" id="CP059272">
    <property type="protein sequence ID" value="QLQ81373.1"/>
    <property type="molecule type" value="Genomic_DNA"/>
</dbReference>
<dbReference type="SUPFAM" id="SSF47576">
    <property type="entry name" value="Calponin-homology domain, CH-domain"/>
    <property type="match status" value="1"/>
</dbReference>
<dbReference type="Gene3D" id="1.10.506.10">
    <property type="entry name" value="GTPase Activation - p120gap, domain 1"/>
    <property type="match status" value="1"/>
</dbReference>
<name>A0A7H9HVS0_9SACH</name>
<keyword evidence="1" id="KW-0175">Coiled coil</keyword>
<dbReference type="Gene3D" id="1.10.418.10">
    <property type="entry name" value="Calponin-like domain"/>
    <property type="match status" value="1"/>
</dbReference>
<feature type="coiled-coil region" evidence="1">
    <location>
        <begin position="1299"/>
        <end position="1326"/>
    </location>
</feature>
<protein>
    <recommendedName>
        <fullName evidence="6">Calponin-homology (CH) domain-containing protein</fullName>
    </recommendedName>
</protein>
<dbReference type="SMART" id="SM00033">
    <property type="entry name" value="CH"/>
    <property type="match status" value="1"/>
</dbReference>
<dbReference type="InterPro" id="IPR000048">
    <property type="entry name" value="IQ_motif_EF-hand-BS"/>
</dbReference>
<dbReference type="InterPro" id="IPR036872">
    <property type="entry name" value="CH_dom_sf"/>
</dbReference>